<reference evidence="1" key="1">
    <citation type="journal article" date="2023" name="Phytobiomes J">
        <title>Deciphering the key players within the bacterial microbiota associated with aerial crown gall tumors on rhododendron: Insights into the gallobiome.</title>
        <authorList>
            <person name="Kuzmanovic N."/>
            <person name="Nesme J."/>
            <person name="Wolf J."/>
            <person name="Neumann-Schaal M."/>
            <person name="Petersen J."/>
            <person name="Fernandez-Gnecco G."/>
            <person name="Sproeer C."/>
            <person name="Bunk B."/>
            <person name="Overmann J."/>
            <person name="Sorensen S.J."/>
            <person name="Idczak E."/>
            <person name="Smalla K."/>
        </authorList>
    </citation>
    <scope>NUCLEOTIDE SEQUENCE</scope>
    <source>
        <strain evidence="1">Rho-11.1</strain>
    </source>
</reference>
<dbReference type="EMBL" id="JAVRAF010000007">
    <property type="protein sequence ID" value="MDX8304316.1"/>
    <property type="molecule type" value="Genomic_DNA"/>
</dbReference>
<evidence type="ECO:0000313" key="1">
    <source>
        <dbReference type="EMBL" id="MDX8304316.1"/>
    </source>
</evidence>
<gene>
    <name evidence="1" type="ORF">RMR22_18815</name>
</gene>
<comment type="caution">
    <text evidence="1">The sequence shown here is derived from an EMBL/GenBank/DDBJ whole genome shotgun (WGS) entry which is preliminary data.</text>
</comment>
<proteinExistence type="predicted"/>
<dbReference type="RefSeq" id="WP_320203061.1">
    <property type="nucleotide sequence ID" value="NZ_CP192782.1"/>
</dbReference>
<sequence>MHLSGKPRYGVWRGGPKLIGSEIKPVAAVMGTVATPFNLTF</sequence>
<dbReference type="AlphaFoldDB" id="A0AAW9FMF7"/>
<organism evidence="1">
    <name type="scientific">Agrobacterium rosae</name>
    <dbReference type="NCBI Taxonomy" id="1972867"/>
    <lineage>
        <taxon>Bacteria</taxon>
        <taxon>Pseudomonadati</taxon>
        <taxon>Pseudomonadota</taxon>
        <taxon>Alphaproteobacteria</taxon>
        <taxon>Hyphomicrobiales</taxon>
        <taxon>Rhizobiaceae</taxon>
        <taxon>Rhizobium/Agrobacterium group</taxon>
        <taxon>Agrobacterium</taxon>
    </lineage>
</organism>
<name>A0AAW9FMF7_9HYPH</name>
<accession>A0AAW9FMF7</accession>
<protein>
    <submittedName>
        <fullName evidence="1">Uncharacterized protein</fullName>
    </submittedName>
</protein>